<comment type="caution">
    <text evidence="3">The sequence shown here is derived from an EMBL/GenBank/DDBJ whole genome shotgun (WGS) entry which is preliminary data.</text>
</comment>
<dbReference type="Pfam" id="PF03107">
    <property type="entry name" value="C1_2"/>
    <property type="match status" value="1"/>
</dbReference>
<dbReference type="AlphaFoldDB" id="A0A8T2HFC8"/>
<accession>A0A8T2HFC8</accession>
<sequence>GNLFLEYHHPKYHPIPQTHSPSPSGEAVSDDHLLQPLFLCPSAREFKDRTGNIFPLNSSPEFVFSTRSATHHSVLPLFWCNNKEFDINGGCSICRHSNFGTGYYFCDICTKKYHNNASSLHLKSNTLITLSIRSNFTFTSFFTVLIVYAVEEDDCMYSPRVIKISRHHHHISYTFSLRLGEWSCGVCHQIIDGDYGAYTCDKCDHYVVHSRCALEKNVWDGEDLEGVPDEDDITQDIGSFNIISKEVILHFLHDHHLLLEVSILYNEKKLCQACYLPIFEGRDGKLICRVCKTERHNQLNCIKCDFIVCMKCATLPYRARYEHDKHFLIAIWEEEVREKDWCEVCERNLRDTNTKVFYWCVECCTIFQIECVLGKNSNLSLSQTLKFWVQRAQILLENLNL</sequence>
<feature type="domain" description="DC1" evidence="2">
    <location>
        <begin position="166"/>
        <end position="213"/>
    </location>
</feature>
<protein>
    <recommendedName>
        <fullName evidence="2">DC1 domain-containing protein</fullName>
    </recommendedName>
</protein>
<evidence type="ECO:0000259" key="2">
    <source>
        <dbReference type="Pfam" id="PF03107"/>
    </source>
</evidence>
<proteinExistence type="predicted"/>
<feature type="non-terminal residue" evidence="3">
    <location>
        <position position="1"/>
    </location>
</feature>
<dbReference type="EMBL" id="JAEFBJ010000001">
    <property type="protein sequence ID" value="KAG7658110.1"/>
    <property type="molecule type" value="Genomic_DNA"/>
</dbReference>
<evidence type="ECO:0000256" key="1">
    <source>
        <dbReference type="ARBA" id="ARBA00022737"/>
    </source>
</evidence>
<evidence type="ECO:0000313" key="3">
    <source>
        <dbReference type="EMBL" id="KAG7658110.1"/>
    </source>
</evidence>
<name>A0A8T2HFC8_ARASU</name>
<keyword evidence="1" id="KW-0677">Repeat</keyword>
<dbReference type="OrthoDB" id="1104998at2759"/>
<gene>
    <name evidence="3" type="ORF">ISN44_As01g051080</name>
</gene>
<dbReference type="PANTHER" id="PTHR32410">
    <property type="entry name" value="CYSTEINE/HISTIDINE-RICH C1 DOMAIN FAMILY PROTEIN"/>
    <property type="match status" value="1"/>
</dbReference>
<reference evidence="3 4" key="1">
    <citation type="submission" date="2020-12" db="EMBL/GenBank/DDBJ databases">
        <title>Concerted genomic and epigenomic changes stabilize Arabidopsis allopolyploids.</title>
        <authorList>
            <person name="Chen Z."/>
        </authorList>
    </citation>
    <scope>NUCLEOTIDE SEQUENCE [LARGE SCALE GENOMIC DNA]</scope>
    <source>
        <strain evidence="3">As9502</strain>
        <tissue evidence="3">Leaf</tissue>
    </source>
</reference>
<dbReference type="Proteomes" id="UP000694251">
    <property type="component" value="Chromosome 1"/>
</dbReference>
<feature type="non-terminal residue" evidence="3">
    <location>
        <position position="401"/>
    </location>
</feature>
<keyword evidence="4" id="KW-1185">Reference proteome</keyword>
<dbReference type="InterPro" id="IPR053192">
    <property type="entry name" value="Vacuole_Formation_Reg"/>
</dbReference>
<dbReference type="InterPro" id="IPR004146">
    <property type="entry name" value="DC1"/>
</dbReference>
<evidence type="ECO:0000313" key="4">
    <source>
        <dbReference type="Proteomes" id="UP000694251"/>
    </source>
</evidence>
<dbReference type="PANTHER" id="PTHR32410:SF153">
    <property type="entry name" value="CHP-RICH ZINC FINGER PROTEIN-LIKE-RELATED"/>
    <property type="match status" value="1"/>
</dbReference>
<organism evidence="3 4">
    <name type="scientific">Arabidopsis suecica</name>
    <name type="common">Swedish thale-cress</name>
    <name type="synonym">Cardaminopsis suecica</name>
    <dbReference type="NCBI Taxonomy" id="45249"/>
    <lineage>
        <taxon>Eukaryota</taxon>
        <taxon>Viridiplantae</taxon>
        <taxon>Streptophyta</taxon>
        <taxon>Embryophyta</taxon>
        <taxon>Tracheophyta</taxon>
        <taxon>Spermatophyta</taxon>
        <taxon>Magnoliopsida</taxon>
        <taxon>eudicotyledons</taxon>
        <taxon>Gunneridae</taxon>
        <taxon>Pentapetalae</taxon>
        <taxon>rosids</taxon>
        <taxon>malvids</taxon>
        <taxon>Brassicales</taxon>
        <taxon>Brassicaceae</taxon>
        <taxon>Camelineae</taxon>
        <taxon>Arabidopsis</taxon>
    </lineage>
</organism>